<evidence type="ECO:0000259" key="8">
    <source>
        <dbReference type="Pfam" id="PF07685"/>
    </source>
</evidence>
<dbReference type="Proteomes" id="UP000007264">
    <property type="component" value="Unassembled WGS sequence"/>
</dbReference>
<dbReference type="PANTHER" id="PTHR43873">
    <property type="entry name" value="COBYRINATE A,C-DIAMIDE SYNTHASE"/>
    <property type="match status" value="1"/>
</dbReference>
<dbReference type="SUPFAM" id="SSF52540">
    <property type="entry name" value="P-loop containing nucleoside triphosphate hydrolases"/>
    <property type="match status" value="1"/>
</dbReference>
<keyword evidence="10" id="KW-1185">Reference proteome</keyword>
<feature type="domain" description="CobQ/CobB/MinD/ParA nucleotide binding" evidence="7">
    <location>
        <begin position="11"/>
        <end position="189"/>
    </location>
</feature>
<dbReference type="AlphaFoldDB" id="I0YM69"/>
<reference evidence="9 10" key="1">
    <citation type="journal article" date="2012" name="Genome Biol.">
        <title>The genome of the polar eukaryotic microalga coccomyxa subellipsoidea reveals traits of cold adaptation.</title>
        <authorList>
            <person name="Blanc G."/>
            <person name="Agarkova I."/>
            <person name="Grimwood J."/>
            <person name="Kuo A."/>
            <person name="Brueggeman A."/>
            <person name="Dunigan D."/>
            <person name="Gurnon J."/>
            <person name="Ladunga I."/>
            <person name="Lindquist E."/>
            <person name="Lucas S."/>
            <person name="Pangilinan J."/>
            <person name="Proschold T."/>
            <person name="Salamov A."/>
            <person name="Schmutz J."/>
            <person name="Weeks D."/>
            <person name="Yamada T."/>
            <person name="Claverie J.M."/>
            <person name="Grigoriev I."/>
            <person name="Van Etten J."/>
            <person name="Lomsadze A."/>
            <person name="Borodovsky M."/>
        </authorList>
    </citation>
    <scope>NUCLEOTIDE SEQUENCE [LARGE SCALE GENOMIC DNA]</scope>
    <source>
        <strain evidence="9 10">C-169</strain>
    </source>
</reference>
<keyword evidence="4" id="KW-0067">ATP-binding</keyword>
<dbReference type="Pfam" id="PF07685">
    <property type="entry name" value="GATase_3"/>
    <property type="match status" value="1"/>
</dbReference>
<dbReference type="STRING" id="574566.I0YM69"/>
<dbReference type="eggNOG" id="ENOG502RP77">
    <property type="taxonomic scope" value="Eukaryota"/>
</dbReference>
<sequence>MEENCVLKTLIIGGTCSGVGKTSLATAIMTVLRRRGMTVQGYKIGPDLCDPIQHEAATGRPSGTLDGWMLSREQNLATFHRHAEGSDLCIVEGAAGLFDGRDGKSEEGSTAEMAKWLGAPVVLVLDTFEIGRSAAAMLKGYQAFDSSVKLKGLLLNRVADSEQIQRLEEAVEAAGIDVPVLGGLRRISEDGNSTKDRRPGLVRLVEDHVDIDALLAIAGTAAVPPPPAHLAPQPAPPQPRVRLGVAKDVAFGHCYTENLALLREAGAELVFFSPLVDSLPEGVAGLYFGGGCPERYAEELASNRQLMAAVHAFAEAGGVIYAEYAGLIYLSQSVQPIGSLPCAMAGVFPFRTHLTSARLKRGYVEVTVEEACPLFAPGAPARGHVCHTAEILQVWRKFPPTLTTILPVPNAQQGYSWKNVLASFVHLHFGSRPGLAAELVERCAVVDLFAVRAAAAAAAEAAGPRSFPADANRGGRGYNSAHVSPESTTNFPSGARPIFPVRLPARLPYALQIVFRKTVLGLPNDLDPLDPQA</sequence>
<keyword evidence="6" id="KW-0315">Glutamine amidotransferase</keyword>
<evidence type="ECO:0000256" key="3">
    <source>
        <dbReference type="ARBA" id="ARBA00022741"/>
    </source>
</evidence>
<evidence type="ECO:0000256" key="6">
    <source>
        <dbReference type="ARBA" id="ARBA00022962"/>
    </source>
</evidence>
<dbReference type="InterPro" id="IPR027417">
    <property type="entry name" value="P-loop_NTPase"/>
</dbReference>
<proteinExistence type="predicted"/>
<gene>
    <name evidence="9" type="ORF">COCSUDRAFT_19549</name>
</gene>
<dbReference type="NCBIfam" id="TIGR00379">
    <property type="entry name" value="cobB"/>
    <property type="match status" value="1"/>
</dbReference>
<dbReference type="EMBL" id="AGSI01000019">
    <property type="protein sequence ID" value="EIE19488.1"/>
    <property type="molecule type" value="Genomic_DNA"/>
</dbReference>
<accession>I0YM69</accession>
<dbReference type="NCBIfam" id="NF002204">
    <property type="entry name" value="PRK01077.1"/>
    <property type="match status" value="1"/>
</dbReference>
<evidence type="ECO:0000256" key="4">
    <source>
        <dbReference type="ARBA" id="ARBA00022840"/>
    </source>
</evidence>
<name>I0YM69_COCSC</name>
<keyword evidence="3" id="KW-0547">Nucleotide-binding</keyword>
<evidence type="ECO:0000256" key="5">
    <source>
        <dbReference type="ARBA" id="ARBA00022842"/>
    </source>
</evidence>
<keyword evidence="2" id="KW-0436">Ligase</keyword>
<dbReference type="InterPro" id="IPR004484">
    <property type="entry name" value="CbiA/CobB_synth"/>
</dbReference>
<organism evidence="9 10">
    <name type="scientific">Coccomyxa subellipsoidea (strain C-169)</name>
    <name type="common">Green microalga</name>
    <dbReference type="NCBI Taxonomy" id="574566"/>
    <lineage>
        <taxon>Eukaryota</taxon>
        <taxon>Viridiplantae</taxon>
        <taxon>Chlorophyta</taxon>
        <taxon>core chlorophytes</taxon>
        <taxon>Trebouxiophyceae</taxon>
        <taxon>Trebouxiophyceae incertae sedis</taxon>
        <taxon>Coccomyxaceae</taxon>
        <taxon>Coccomyxa</taxon>
        <taxon>Coccomyxa subellipsoidea</taxon>
    </lineage>
</organism>
<keyword evidence="5" id="KW-0460">Magnesium</keyword>
<dbReference type="PROSITE" id="PS51274">
    <property type="entry name" value="GATASE_COBBQ"/>
    <property type="match status" value="1"/>
</dbReference>
<dbReference type="RefSeq" id="XP_005644032.1">
    <property type="nucleotide sequence ID" value="XM_005643975.1"/>
</dbReference>
<dbReference type="InterPro" id="IPR011698">
    <property type="entry name" value="GATase_3"/>
</dbReference>
<protein>
    <submittedName>
        <fullName evidence="9">Cobyrinic acid a,c-diamide synthase</fullName>
    </submittedName>
</protein>
<dbReference type="GeneID" id="17037456"/>
<evidence type="ECO:0000259" key="7">
    <source>
        <dbReference type="Pfam" id="PF01656"/>
    </source>
</evidence>
<dbReference type="SUPFAM" id="SSF52317">
    <property type="entry name" value="Class I glutamine amidotransferase-like"/>
    <property type="match status" value="1"/>
</dbReference>
<evidence type="ECO:0000256" key="1">
    <source>
        <dbReference type="ARBA" id="ARBA00001946"/>
    </source>
</evidence>
<dbReference type="CDD" id="cd05388">
    <property type="entry name" value="CobB_N"/>
    <property type="match status" value="1"/>
</dbReference>
<dbReference type="Gene3D" id="3.40.50.300">
    <property type="entry name" value="P-loop containing nucleotide triphosphate hydrolases"/>
    <property type="match status" value="1"/>
</dbReference>
<comment type="cofactor">
    <cofactor evidence="1">
        <name>Mg(2+)</name>
        <dbReference type="ChEBI" id="CHEBI:18420"/>
    </cofactor>
</comment>
<feature type="domain" description="CobB/CobQ-like glutamine amidotransferase" evidence="8">
    <location>
        <begin position="245"/>
        <end position="432"/>
    </location>
</feature>
<comment type="caution">
    <text evidence="9">The sequence shown here is derived from an EMBL/GenBank/DDBJ whole genome shotgun (WGS) entry which is preliminary data.</text>
</comment>
<dbReference type="GO" id="GO:0042242">
    <property type="term" value="F:cobyrinic acid a,c-diamide synthase activity"/>
    <property type="evidence" value="ECO:0007669"/>
    <property type="project" value="InterPro"/>
</dbReference>
<dbReference type="GO" id="GO:0005524">
    <property type="term" value="F:ATP binding"/>
    <property type="evidence" value="ECO:0007669"/>
    <property type="project" value="UniProtKB-KW"/>
</dbReference>
<dbReference type="InterPro" id="IPR029062">
    <property type="entry name" value="Class_I_gatase-like"/>
</dbReference>
<dbReference type="KEGG" id="csl:COCSUDRAFT_19549"/>
<dbReference type="InterPro" id="IPR002586">
    <property type="entry name" value="CobQ/CobB/MinD/ParA_Nub-bd_dom"/>
</dbReference>
<evidence type="ECO:0000313" key="9">
    <source>
        <dbReference type="EMBL" id="EIE19488.1"/>
    </source>
</evidence>
<dbReference type="PANTHER" id="PTHR43873:SF1">
    <property type="entry name" value="COBYRINATE A,C-DIAMIDE SYNTHASE"/>
    <property type="match status" value="1"/>
</dbReference>
<evidence type="ECO:0000313" key="10">
    <source>
        <dbReference type="Proteomes" id="UP000007264"/>
    </source>
</evidence>
<dbReference type="Pfam" id="PF01656">
    <property type="entry name" value="CbiA"/>
    <property type="match status" value="1"/>
</dbReference>
<evidence type="ECO:0000256" key="2">
    <source>
        <dbReference type="ARBA" id="ARBA00022598"/>
    </source>
</evidence>
<dbReference type="OrthoDB" id="549173at2759"/>